<name>A0ABN6XXZ0_9MICO</name>
<reference evidence="3" key="1">
    <citation type="journal article" date="2019" name="Int. J. Syst. Evol. Microbiol.">
        <title>The Global Catalogue of Microorganisms (GCM) 10K type strain sequencing project: providing services to taxonomists for standard genome sequencing and annotation.</title>
        <authorList>
            <consortium name="The Broad Institute Genomics Platform"/>
            <consortium name="The Broad Institute Genome Sequencing Center for Infectious Disease"/>
            <person name="Wu L."/>
            <person name="Ma J."/>
        </authorList>
    </citation>
    <scope>NUCLEOTIDE SEQUENCE [LARGE SCALE GENOMIC DNA]</scope>
    <source>
        <strain evidence="3">NBRC 108728</strain>
    </source>
</reference>
<feature type="region of interest" description="Disordered" evidence="1">
    <location>
        <begin position="1"/>
        <end position="32"/>
    </location>
</feature>
<dbReference type="RefSeq" id="WP_286345256.1">
    <property type="nucleotide sequence ID" value="NZ_AP027732.1"/>
</dbReference>
<evidence type="ECO:0000313" key="3">
    <source>
        <dbReference type="Proteomes" id="UP001321486"/>
    </source>
</evidence>
<evidence type="ECO:0000313" key="2">
    <source>
        <dbReference type="EMBL" id="BDZ48248.1"/>
    </source>
</evidence>
<protein>
    <recommendedName>
        <fullName evidence="4">Asp23/Gls24 family envelope stress response protein</fullName>
    </recommendedName>
</protein>
<dbReference type="Proteomes" id="UP001321486">
    <property type="component" value="Chromosome"/>
</dbReference>
<keyword evidence="3" id="KW-1185">Reference proteome</keyword>
<organism evidence="2 3">
    <name type="scientific">Frondihabitans sucicola</name>
    <dbReference type="NCBI Taxonomy" id="1268041"/>
    <lineage>
        <taxon>Bacteria</taxon>
        <taxon>Bacillati</taxon>
        <taxon>Actinomycetota</taxon>
        <taxon>Actinomycetes</taxon>
        <taxon>Micrococcales</taxon>
        <taxon>Microbacteriaceae</taxon>
        <taxon>Frondihabitans</taxon>
    </lineage>
</organism>
<dbReference type="EMBL" id="AP027732">
    <property type="protein sequence ID" value="BDZ48248.1"/>
    <property type="molecule type" value="Genomic_DNA"/>
</dbReference>
<gene>
    <name evidence="2" type="ORF">GCM10025867_04890</name>
</gene>
<feature type="compositionally biased region" description="Low complexity" evidence="1">
    <location>
        <begin position="1"/>
        <end position="28"/>
    </location>
</feature>
<evidence type="ECO:0000256" key="1">
    <source>
        <dbReference type="SAM" id="MobiDB-lite"/>
    </source>
</evidence>
<accession>A0ABN6XXZ0</accession>
<proteinExistence type="predicted"/>
<evidence type="ECO:0008006" key="4">
    <source>
        <dbReference type="Google" id="ProtNLM"/>
    </source>
</evidence>
<sequence length="160" mass="16337">MTEPHAAPGAQTAAADNGADAASSGWSSIPDSSAATLDHSVTAADVPGRGPVIPGHVSIAPRVLQKVGGAVVADTLVVDRRDVRVDARDDEGNLALRVSTPLNVPALTPGLVVQPGGVLGTVRSLQETVTRRLFEITGRAVSRVDVTVTGSHLEKTAGLR</sequence>